<dbReference type="Gene3D" id="3.40.50.2300">
    <property type="match status" value="2"/>
</dbReference>
<dbReference type="PANTHER" id="PTHR30146">
    <property type="entry name" value="LACI-RELATED TRANSCRIPTIONAL REPRESSOR"/>
    <property type="match status" value="1"/>
</dbReference>
<name>A0A5J5J5M3_9MICO</name>
<dbReference type="RefSeq" id="WP_150448121.1">
    <property type="nucleotide sequence ID" value="NZ_VYSA01000001.1"/>
</dbReference>
<evidence type="ECO:0000313" key="6">
    <source>
        <dbReference type="Proteomes" id="UP000325827"/>
    </source>
</evidence>
<dbReference type="Pfam" id="PF13377">
    <property type="entry name" value="Peripla_BP_3"/>
    <property type="match status" value="1"/>
</dbReference>
<dbReference type="InterPro" id="IPR010982">
    <property type="entry name" value="Lambda_DNA-bd_dom_sf"/>
</dbReference>
<dbReference type="SUPFAM" id="SSF47413">
    <property type="entry name" value="lambda repressor-like DNA-binding domains"/>
    <property type="match status" value="1"/>
</dbReference>
<dbReference type="Pfam" id="PF00356">
    <property type="entry name" value="LacI"/>
    <property type="match status" value="1"/>
</dbReference>
<dbReference type="Gene3D" id="1.10.260.40">
    <property type="entry name" value="lambda repressor-like DNA-binding domains"/>
    <property type="match status" value="1"/>
</dbReference>
<dbReference type="EMBL" id="VYSA01000001">
    <property type="protein sequence ID" value="KAA9111352.1"/>
    <property type="molecule type" value="Genomic_DNA"/>
</dbReference>
<evidence type="ECO:0000256" key="3">
    <source>
        <dbReference type="ARBA" id="ARBA00023163"/>
    </source>
</evidence>
<dbReference type="InterPro" id="IPR028082">
    <property type="entry name" value="Peripla_BP_I"/>
</dbReference>
<organism evidence="5 6">
    <name type="scientific">Microbacterium rhizomatis</name>
    <dbReference type="NCBI Taxonomy" id="1631477"/>
    <lineage>
        <taxon>Bacteria</taxon>
        <taxon>Bacillati</taxon>
        <taxon>Actinomycetota</taxon>
        <taxon>Actinomycetes</taxon>
        <taxon>Micrococcales</taxon>
        <taxon>Microbacteriaceae</taxon>
        <taxon>Microbacterium</taxon>
    </lineage>
</organism>
<evidence type="ECO:0000313" key="5">
    <source>
        <dbReference type="EMBL" id="KAA9111352.1"/>
    </source>
</evidence>
<feature type="domain" description="HTH lacI-type" evidence="4">
    <location>
        <begin position="7"/>
        <end position="61"/>
    </location>
</feature>
<keyword evidence="1" id="KW-0805">Transcription regulation</keyword>
<reference evidence="6" key="1">
    <citation type="submission" date="2019-09" db="EMBL/GenBank/DDBJ databases">
        <title>Mumia zhuanghuii sp. nov. isolated from the intestinal contents of plateau pika (Ochotona curzoniae) in the Qinghai-Tibet plateau of China.</title>
        <authorList>
            <person name="Tian Z."/>
        </authorList>
    </citation>
    <scope>NUCLEOTIDE SEQUENCE [LARGE SCALE GENOMIC DNA]</scope>
    <source>
        <strain evidence="6">JCM 30598</strain>
    </source>
</reference>
<dbReference type="CDD" id="cd01392">
    <property type="entry name" value="HTH_LacI"/>
    <property type="match status" value="1"/>
</dbReference>
<dbReference type="PANTHER" id="PTHR30146:SF155">
    <property type="entry name" value="ALANINE RACEMASE"/>
    <property type="match status" value="1"/>
</dbReference>
<protein>
    <submittedName>
        <fullName evidence="5">LacI family transcriptional regulator</fullName>
    </submittedName>
</protein>
<sequence>MADERRPTIADVARSAGVSKGLVSFALNDRAGVSPETRERILAVARDLGWTPSLRARSLSVGRAFAGGLVIGRSPDVIAADPFFPSFIAGIEDEFSVSGQVLVIAVATPGRHEAETYRGLASDRRVDGVILTDLRVDDDRIDLVAGLGLAAVTLGVPESASPFSSVSTDDGAGIRLAVEHLAQLGHRDIAHVAGPGSMLHADRRRRAFDDAARHAGVTSRVVETDFSAIEGARATEELLDAAIRPTAIVYSNDHMAIAGIGVAQRRGLIVPRDLSVTGFDDIEIGKHVHPTLTSVATDARGWGRMAARALLAAVGGAAPEHVSLPDPRLIVRASTGAPPRTTAAAAARHQGD</sequence>
<dbReference type="SMART" id="SM00354">
    <property type="entry name" value="HTH_LACI"/>
    <property type="match status" value="1"/>
</dbReference>
<proteinExistence type="predicted"/>
<keyword evidence="3" id="KW-0804">Transcription</keyword>
<keyword evidence="2" id="KW-0238">DNA-binding</keyword>
<dbReference type="GO" id="GO:0000976">
    <property type="term" value="F:transcription cis-regulatory region binding"/>
    <property type="evidence" value="ECO:0007669"/>
    <property type="project" value="TreeGrafter"/>
</dbReference>
<gene>
    <name evidence="5" type="ORF">F6B43_07140</name>
</gene>
<evidence type="ECO:0000256" key="1">
    <source>
        <dbReference type="ARBA" id="ARBA00023015"/>
    </source>
</evidence>
<dbReference type="InterPro" id="IPR046335">
    <property type="entry name" value="LacI/GalR-like_sensor"/>
</dbReference>
<dbReference type="PROSITE" id="PS50932">
    <property type="entry name" value="HTH_LACI_2"/>
    <property type="match status" value="1"/>
</dbReference>
<dbReference type="InterPro" id="IPR000843">
    <property type="entry name" value="HTH_LacI"/>
</dbReference>
<evidence type="ECO:0000256" key="2">
    <source>
        <dbReference type="ARBA" id="ARBA00023125"/>
    </source>
</evidence>
<comment type="caution">
    <text evidence="5">The sequence shown here is derived from an EMBL/GenBank/DDBJ whole genome shotgun (WGS) entry which is preliminary data.</text>
</comment>
<dbReference type="Proteomes" id="UP000325827">
    <property type="component" value="Unassembled WGS sequence"/>
</dbReference>
<dbReference type="AlphaFoldDB" id="A0A5J5J5M3"/>
<evidence type="ECO:0000259" key="4">
    <source>
        <dbReference type="PROSITE" id="PS50932"/>
    </source>
</evidence>
<dbReference type="GO" id="GO:0003700">
    <property type="term" value="F:DNA-binding transcription factor activity"/>
    <property type="evidence" value="ECO:0007669"/>
    <property type="project" value="TreeGrafter"/>
</dbReference>
<accession>A0A5J5J5M3</accession>
<dbReference type="OrthoDB" id="1938857at2"/>
<keyword evidence="6" id="KW-1185">Reference proteome</keyword>
<dbReference type="SUPFAM" id="SSF53822">
    <property type="entry name" value="Periplasmic binding protein-like I"/>
    <property type="match status" value="1"/>
</dbReference>